<dbReference type="InterPro" id="IPR039391">
    <property type="entry name" value="Phytocyanin-like"/>
</dbReference>
<dbReference type="GO" id="GO:0009055">
    <property type="term" value="F:electron transfer activity"/>
    <property type="evidence" value="ECO:0007669"/>
    <property type="project" value="InterPro"/>
</dbReference>
<evidence type="ECO:0000256" key="4">
    <source>
        <dbReference type="ARBA" id="ARBA00071970"/>
    </source>
</evidence>
<dbReference type="GO" id="GO:0005886">
    <property type="term" value="C:plasma membrane"/>
    <property type="evidence" value="ECO:0007669"/>
    <property type="project" value="TreeGrafter"/>
</dbReference>
<dbReference type="SUPFAM" id="SSF49503">
    <property type="entry name" value="Cupredoxins"/>
    <property type="match status" value="1"/>
</dbReference>
<evidence type="ECO:0000256" key="2">
    <source>
        <dbReference type="ARBA" id="ARBA00023008"/>
    </source>
</evidence>
<evidence type="ECO:0000256" key="1">
    <source>
        <dbReference type="ARBA" id="ARBA00022723"/>
    </source>
</evidence>
<feature type="domain" description="Phytocyanin" evidence="7">
    <location>
        <begin position="30"/>
        <end position="126"/>
    </location>
</feature>
<dbReference type="PANTHER" id="PTHR33021">
    <property type="entry name" value="BLUE COPPER PROTEIN"/>
    <property type="match status" value="1"/>
</dbReference>
<evidence type="ECO:0000256" key="6">
    <source>
        <dbReference type="SAM" id="SignalP"/>
    </source>
</evidence>
<sequence>MGEGIRAMGTVMLCLVVLLLLQQPEVGSAAFHTVGDDLGWTFNVSSWPNGKTFKPGDVLAFNYTPSVHNVVVVDKVGYNWCLVNPIGATVHRSGKDQIKLLKGMNYLICSLPGHCQMGMKLSISAD</sequence>
<feature type="chain" id="PRO_5027038808" description="Basic blue protein" evidence="6">
    <location>
        <begin position="30"/>
        <end position="126"/>
    </location>
</feature>
<protein>
    <recommendedName>
        <fullName evidence="4">Basic blue protein</fullName>
    </recommendedName>
    <alternativeName>
        <fullName evidence="5">Plantacyanin</fullName>
    </alternativeName>
</protein>
<keyword evidence="6" id="KW-0732">Signal</keyword>
<reference evidence="9" key="1">
    <citation type="submission" date="2025-08" db="UniProtKB">
        <authorList>
            <consortium name="RefSeq"/>
        </authorList>
    </citation>
    <scope>IDENTIFICATION</scope>
    <source>
        <tissue evidence="9">Young leaves</tissue>
    </source>
</reference>
<dbReference type="Gene3D" id="2.60.40.420">
    <property type="entry name" value="Cupredoxins - blue copper proteins"/>
    <property type="match status" value="1"/>
</dbReference>
<keyword evidence="1" id="KW-0479">Metal-binding</keyword>
<keyword evidence="3" id="KW-1015">Disulfide bond</keyword>
<feature type="signal peptide" evidence="6">
    <location>
        <begin position="1"/>
        <end position="29"/>
    </location>
</feature>
<evidence type="ECO:0000313" key="8">
    <source>
        <dbReference type="Proteomes" id="UP000504608"/>
    </source>
</evidence>
<organism evidence="8 9">
    <name type="scientific">Cucurbita maxima</name>
    <name type="common">Pumpkin</name>
    <name type="synonym">Winter squash</name>
    <dbReference type="NCBI Taxonomy" id="3661"/>
    <lineage>
        <taxon>Eukaryota</taxon>
        <taxon>Viridiplantae</taxon>
        <taxon>Streptophyta</taxon>
        <taxon>Embryophyta</taxon>
        <taxon>Tracheophyta</taxon>
        <taxon>Spermatophyta</taxon>
        <taxon>Magnoliopsida</taxon>
        <taxon>eudicotyledons</taxon>
        <taxon>Gunneridae</taxon>
        <taxon>Pentapetalae</taxon>
        <taxon>rosids</taxon>
        <taxon>fabids</taxon>
        <taxon>Cucurbitales</taxon>
        <taxon>Cucurbitaceae</taxon>
        <taxon>Cucurbiteae</taxon>
        <taxon>Cucurbita</taxon>
    </lineage>
</organism>
<name>A0A6J1J240_CUCMA</name>
<dbReference type="AlphaFoldDB" id="A0A6J1J240"/>
<evidence type="ECO:0000259" key="7">
    <source>
        <dbReference type="PROSITE" id="PS51485"/>
    </source>
</evidence>
<dbReference type="KEGG" id="cmax:111482006"/>
<evidence type="ECO:0000256" key="5">
    <source>
        <dbReference type="ARBA" id="ARBA00082491"/>
    </source>
</evidence>
<dbReference type="RefSeq" id="XP_022983401.1">
    <property type="nucleotide sequence ID" value="XM_023127633.1"/>
</dbReference>
<dbReference type="InterPro" id="IPR003245">
    <property type="entry name" value="Phytocyanin_dom"/>
</dbReference>
<proteinExistence type="predicted"/>
<dbReference type="PROSITE" id="PS51485">
    <property type="entry name" value="PHYTOCYANIN"/>
    <property type="match status" value="1"/>
</dbReference>
<dbReference type="InterPro" id="IPR008972">
    <property type="entry name" value="Cupredoxin"/>
</dbReference>
<gene>
    <name evidence="9" type="primary">LOC111482006</name>
</gene>
<keyword evidence="8" id="KW-1185">Reference proteome</keyword>
<dbReference type="GeneID" id="111482006"/>
<dbReference type="GO" id="GO:0046872">
    <property type="term" value="F:metal ion binding"/>
    <property type="evidence" value="ECO:0007669"/>
    <property type="project" value="UniProtKB-KW"/>
</dbReference>
<evidence type="ECO:0000313" key="9">
    <source>
        <dbReference type="RefSeq" id="XP_022983401.1"/>
    </source>
</evidence>
<keyword evidence="2" id="KW-0186">Copper</keyword>
<dbReference type="PANTHER" id="PTHR33021:SF424">
    <property type="entry name" value="BASIC BLUE PROTEIN"/>
    <property type="match status" value="1"/>
</dbReference>
<dbReference type="Pfam" id="PF02298">
    <property type="entry name" value="Cu_bind_like"/>
    <property type="match status" value="1"/>
</dbReference>
<evidence type="ECO:0000256" key="3">
    <source>
        <dbReference type="ARBA" id="ARBA00023157"/>
    </source>
</evidence>
<dbReference type="OrthoDB" id="2011645at2759"/>
<dbReference type="Proteomes" id="UP000504608">
    <property type="component" value="Unplaced"/>
</dbReference>
<dbReference type="FunFam" id="2.60.40.420:FF:000013">
    <property type="entry name" value="basic blue protein-like"/>
    <property type="match status" value="1"/>
</dbReference>
<accession>A0A6J1J240</accession>